<protein>
    <submittedName>
        <fullName evidence="2">Uncharacterized protein</fullName>
    </submittedName>
</protein>
<accession>A0A6M0IB55</accession>
<feature type="region of interest" description="Disordered" evidence="1">
    <location>
        <begin position="1"/>
        <end position="20"/>
    </location>
</feature>
<evidence type="ECO:0000256" key="1">
    <source>
        <dbReference type="SAM" id="MobiDB-lite"/>
    </source>
</evidence>
<organism evidence="2 3">
    <name type="scientific">Spirosoma agri</name>
    <dbReference type="NCBI Taxonomy" id="1987381"/>
    <lineage>
        <taxon>Bacteria</taxon>
        <taxon>Pseudomonadati</taxon>
        <taxon>Bacteroidota</taxon>
        <taxon>Cytophagia</taxon>
        <taxon>Cytophagales</taxon>
        <taxon>Cytophagaceae</taxon>
        <taxon>Spirosoma</taxon>
    </lineage>
</organism>
<dbReference type="RefSeq" id="WP_164034683.1">
    <property type="nucleotide sequence ID" value="NZ_JAAGNZ010000001.1"/>
</dbReference>
<name>A0A6M0IB55_9BACT</name>
<keyword evidence="3" id="KW-1185">Reference proteome</keyword>
<comment type="caution">
    <text evidence="2">The sequence shown here is derived from an EMBL/GenBank/DDBJ whole genome shotgun (WGS) entry which is preliminary data.</text>
</comment>
<dbReference type="AlphaFoldDB" id="A0A6M0IB55"/>
<dbReference type="Proteomes" id="UP000477386">
    <property type="component" value="Unassembled WGS sequence"/>
</dbReference>
<proteinExistence type="predicted"/>
<reference evidence="2 3" key="1">
    <citation type="submission" date="2020-02" db="EMBL/GenBank/DDBJ databases">
        <title>Draft genome sequence of two Spirosoma agri KCTC 52727 and Spirosoma terrae KCTC 52035.</title>
        <authorList>
            <person name="Rojas J."/>
            <person name="Ambika Manirajan B."/>
            <person name="Ratering S."/>
            <person name="Suarez C."/>
            <person name="Schnell S."/>
        </authorList>
    </citation>
    <scope>NUCLEOTIDE SEQUENCE [LARGE SCALE GENOMIC DNA]</scope>
    <source>
        <strain evidence="2 3">KCTC 52727</strain>
    </source>
</reference>
<gene>
    <name evidence="2" type="ORF">GK091_00440</name>
</gene>
<evidence type="ECO:0000313" key="2">
    <source>
        <dbReference type="EMBL" id="NEU65339.1"/>
    </source>
</evidence>
<evidence type="ECO:0000313" key="3">
    <source>
        <dbReference type="Proteomes" id="UP000477386"/>
    </source>
</evidence>
<sequence>MDTASTKGHLRPNDNSPDQFRQQLVQYVRQVGQLYESDKAIQAAVKILEKSFNTAK</sequence>
<dbReference type="EMBL" id="JAAGNZ010000001">
    <property type="protein sequence ID" value="NEU65339.1"/>
    <property type="molecule type" value="Genomic_DNA"/>
</dbReference>